<dbReference type="InterPro" id="IPR010730">
    <property type="entry name" value="HET"/>
</dbReference>
<dbReference type="STRING" id="2594813.A0A395MAJ9"/>
<evidence type="ECO:0000313" key="4">
    <source>
        <dbReference type="Proteomes" id="UP000265631"/>
    </source>
</evidence>
<dbReference type="PANTHER" id="PTHR24148">
    <property type="entry name" value="ANKYRIN REPEAT DOMAIN-CONTAINING PROTEIN 39 HOMOLOG-RELATED"/>
    <property type="match status" value="1"/>
</dbReference>
<gene>
    <name evidence="3" type="ORF">FIE12Z_10808</name>
</gene>
<feature type="domain" description="Heterokaryon incompatibility" evidence="2">
    <location>
        <begin position="74"/>
        <end position="218"/>
    </location>
</feature>
<evidence type="ECO:0000256" key="1">
    <source>
        <dbReference type="SAM" id="MobiDB-lite"/>
    </source>
</evidence>
<protein>
    <submittedName>
        <fullName evidence="3">Het domain-containing protein</fullName>
    </submittedName>
</protein>
<organism evidence="3 4">
    <name type="scientific">Fusarium flagelliforme</name>
    <dbReference type="NCBI Taxonomy" id="2675880"/>
    <lineage>
        <taxon>Eukaryota</taxon>
        <taxon>Fungi</taxon>
        <taxon>Dikarya</taxon>
        <taxon>Ascomycota</taxon>
        <taxon>Pezizomycotina</taxon>
        <taxon>Sordariomycetes</taxon>
        <taxon>Hypocreomycetidae</taxon>
        <taxon>Hypocreales</taxon>
        <taxon>Nectriaceae</taxon>
        <taxon>Fusarium</taxon>
        <taxon>Fusarium incarnatum-equiseti species complex</taxon>
    </lineage>
</organism>
<evidence type="ECO:0000259" key="2">
    <source>
        <dbReference type="Pfam" id="PF06985"/>
    </source>
</evidence>
<feature type="compositionally biased region" description="Low complexity" evidence="1">
    <location>
        <begin position="18"/>
        <end position="33"/>
    </location>
</feature>
<keyword evidence="4" id="KW-1185">Reference proteome</keyword>
<name>A0A395MAJ9_9HYPO</name>
<dbReference type="Pfam" id="PF06985">
    <property type="entry name" value="HET"/>
    <property type="match status" value="1"/>
</dbReference>
<feature type="compositionally biased region" description="Acidic residues" evidence="1">
    <location>
        <begin position="1"/>
        <end position="10"/>
    </location>
</feature>
<dbReference type="EMBL" id="PXXK01000385">
    <property type="protein sequence ID" value="RFN44914.1"/>
    <property type="molecule type" value="Genomic_DNA"/>
</dbReference>
<dbReference type="AlphaFoldDB" id="A0A395MAJ9"/>
<reference evidence="3 4" key="1">
    <citation type="journal article" date="2018" name="PLoS Pathog.">
        <title>Evolution of structural diversity of trichothecenes, a family of toxins produced by plant pathogenic and entomopathogenic fungi.</title>
        <authorList>
            <person name="Proctor R.H."/>
            <person name="McCormick S.P."/>
            <person name="Kim H.S."/>
            <person name="Cardoza R.E."/>
            <person name="Stanley A.M."/>
            <person name="Lindo L."/>
            <person name="Kelly A."/>
            <person name="Brown D.W."/>
            <person name="Lee T."/>
            <person name="Vaughan M.M."/>
            <person name="Alexander N.J."/>
            <person name="Busman M."/>
            <person name="Gutierrez S."/>
        </authorList>
    </citation>
    <scope>NUCLEOTIDE SEQUENCE [LARGE SCALE GENOMIC DNA]</scope>
    <source>
        <strain evidence="3 4">NRRL 13405</strain>
    </source>
</reference>
<accession>A0A395MAJ9</accession>
<dbReference type="Proteomes" id="UP000265631">
    <property type="component" value="Unassembled WGS sequence"/>
</dbReference>
<sequence length="594" mass="68584">MRQSKDDEEQTERLNDRSSSGSTNAASSARSSSPYEPLNEDVDCTRVLRIESAKDDDPVICTLSEVAFSNRPKFDALSYMWGDGKAEHKITVNGVSYSVRENLWHALHYLRRHAHETDYWIDAICINQKDVDERNRQVRIMHHIYYRAQTVVVWLGKSYAEYETALPDLKALQHHKPSGQQAAVGEPIDAARNSPAERILAEKLYNDNYWKRLWIIQEIALAQKIKVCFGNAATEWRQFTHFMVMHNFGSDGPIKLERQREEKYSGSNTLLELLRKHRDAEWQERKDRVYGLVGMASDARGLRIDYNKSPFEIWTDVMEFMNLHNLFYDKDILYVGHLVKFLLMGDECDPLQQIMRPYVPREGDDTIITDPNHYKSFELRGTVLGCVIWVGPRPSEIVGDLKAVDTWTEKIQANYREDLGNAHRDNDTMIRTILELDDYRLSMKCFDCRSTASWSSYLSWSSHDYSIGDWVQTLQSRSPGSVSKDTSSYHTSSNNCRLFQMSYSSRAPWKLGLSSSDVQVGDVVCWFGWPRRAVLVRADGGKRQRRLQVVGTAVIAEDLREERLDCLQRSNWSENKDGLVTYLDARTIFVLLAK</sequence>
<dbReference type="PANTHER" id="PTHR24148:SF73">
    <property type="entry name" value="HET DOMAIN PROTEIN (AFU_ORTHOLOGUE AFUA_8G01020)"/>
    <property type="match status" value="1"/>
</dbReference>
<dbReference type="InterPro" id="IPR052895">
    <property type="entry name" value="HetReg/Transcr_Mod"/>
</dbReference>
<comment type="caution">
    <text evidence="3">The sequence shown here is derived from an EMBL/GenBank/DDBJ whole genome shotgun (WGS) entry which is preliminary data.</text>
</comment>
<evidence type="ECO:0000313" key="3">
    <source>
        <dbReference type="EMBL" id="RFN44914.1"/>
    </source>
</evidence>
<proteinExistence type="predicted"/>
<feature type="region of interest" description="Disordered" evidence="1">
    <location>
        <begin position="1"/>
        <end position="38"/>
    </location>
</feature>